<dbReference type="Pfam" id="PF13302">
    <property type="entry name" value="Acetyltransf_3"/>
    <property type="match status" value="1"/>
</dbReference>
<dbReference type="PANTHER" id="PTHR43792">
    <property type="entry name" value="GNAT FAMILY, PUTATIVE (AFU_ORTHOLOGUE AFUA_3G00765)-RELATED-RELATED"/>
    <property type="match status" value="1"/>
</dbReference>
<dbReference type="GO" id="GO:0005737">
    <property type="term" value="C:cytoplasm"/>
    <property type="evidence" value="ECO:0007669"/>
    <property type="project" value="TreeGrafter"/>
</dbReference>
<feature type="domain" description="N-acetyltransferase" evidence="1">
    <location>
        <begin position="17"/>
        <end position="181"/>
    </location>
</feature>
<accession>A0A919YHY1</accession>
<dbReference type="GO" id="GO:0008999">
    <property type="term" value="F:protein-N-terminal-alanine acetyltransferase activity"/>
    <property type="evidence" value="ECO:0007669"/>
    <property type="project" value="TreeGrafter"/>
</dbReference>
<comment type="caution">
    <text evidence="2">The sequence shown here is derived from an EMBL/GenBank/DDBJ whole genome shotgun (WGS) entry which is preliminary data.</text>
</comment>
<dbReference type="RefSeq" id="WP_212980269.1">
    <property type="nucleotide sequence ID" value="NZ_AP025343.1"/>
</dbReference>
<dbReference type="PROSITE" id="PS51186">
    <property type="entry name" value="GNAT"/>
    <property type="match status" value="1"/>
</dbReference>
<evidence type="ECO:0000313" key="2">
    <source>
        <dbReference type="EMBL" id="GIO49928.1"/>
    </source>
</evidence>
<dbReference type="InterPro" id="IPR000182">
    <property type="entry name" value="GNAT_dom"/>
</dbReference>
<dbReference type="SUPFAM" id="SSF55729">
    <property type="entry name" value="Acyl-CoA N-acyltransferases (Nat)"/>
    <property type="match status" value="1"/>
</dbReference>
<dbReference type="PANTHER" id="PTHR43792:SF9">
    <property type="entry name" value="RIBOSOMAL-PROTEIN-ALANINE ACETYLTRANSFERASE"/>
    <property type="match status" value="1"/>
</dbReference>
<sequence length="199" mass="22614">MPYSCEGEIPALEGERVKLRRLTSRDADEMFRCWSDPEVRRYADLPGMPDAASAAEMIRILNSLSLTDDGLRWGIEDAAGKLIGSCGINWWQLEGAYRGEIGCELSSPHWGCGYMSEAVSLVVEYAFEEMGLNRIEALTDPRNERAGRLFQALGFMLEGRLRQYRHTDKGFVDADMYALLRHEWEKSRKLQAEGNGREE</sequence>
<gene>
    <name evidence="2" type="ORF">J34TS1_46930</name>
</gene>
<organism evidence="2 3">
    <name type="scientific">Paenibacillus azoreducens</name>
    <dbReference type="NCBI Taxonomy" id="116718"/>
    <lineage>
        <taxon>Bacteria</taxon>
        <taxon>Bacillati</taxon>
        <taxon>Bacillota</taxon>
        <taxon>Bacilli</taxon>
        <taxon>Bacillales</taxon>
        <taxon>Paenibacillaceae</taxon>
        <taxon>Paenibacillus</taxon>
    </lineage>
</organism>
<evidence type="ECO:0000259" key="1">
    <source>
        <dbReference type="PROSITE" id="PS51186"/>
    </source>
</evidence>
<keyword evidence="3" id="KW-1185">Reference proteome</keyword>
<reference evidence="2 3" key="1">
    <citation type="submission" date="2021-03" db="EMBL/GenBank/DDBJ databases">
        <title>Antimicrobial resistance genes in bacteria isolated from Japanese honey, and their potential for conferring macrolide and lincosamide resistance in the American foulbrood pathogen Paenibacillus larvae.</title>
        <authorList>
            <person name="Okamoto M."/>
            <person name="Kumagai M."/>
            <person name="Kanamori H."/>
            <person name="Takamatsu D."/>
        </authorList>
    </citation>
    <scope>NUCLEOTIDE SEQUENCE [LARGE SCALE GENOMIC DNA]</scope>
    <source>
        <strain evidence="2 3">J34TS1</strain>
    </source>
</reference>
<evidence type="ECO:0000313" key="3">
    <source>
        <dbReference type="Proteomes" id="UP000682811"/>
    </source>
</evidence>
<name>A0A919YHY1_9BACL</name>
<dbReference type="AlphaFoldDB" id="A0A919YHY1"/>
<protein>
    <submittedName>
        <fullName evidence="2">N-acetyltransferase</fullName>
    </submittedName>
</protein>
<dbReference type="Proteomes" id="UP000682811">
    <property type="component" value="Unassembled WGS sequence"/>
</dbReference>
<dbReference type="InterPro" id="IPR051531">
    <property type="entry name" value="N-acetyltransferase"/>
</dbReference>
<dbReference type="Gene3D" id="3.40.630.30">
    <property type="match status" value="1"/>
</dbReference>
<proteinExistence type="predicted"/>
<dbReference type="InterPro" id="IPR016181">
    <property type="entry name" value="Acyl_CoA_acyltransferase"/>
</dbReference>
<dbReference type="EMBL" id="BORT01000026">
    <property type="protein sequence ID" value="GIO49928.1"/>
    <property type="molecule type" value="Genomic_DNA"/>
</dbReference>